<organism evidence="3">
    <name type="scientific">Eiseniibacteriota bacterium</name>
    <dbReference type="NCBI Taxonomy" id="2212470"/>
    <lineage>
        <taxon>Bacteria</taxon>
        <taxon>Candidatus Eiseniibacteriota</taxon>
    </lineage>
</organism>
<dbReference type="EMBL" id="DSQF01000012">
    <property type="protein sequence ID" value="HGZ43148.1"/>
    <property type="molecule type" value="Genomic_DNA"/>
</dbReference>
<evidence type="ECO:0000313" key="3">
    <source>
        <dbReference type="EMBL" id="HGZ43148.1"/>
    </source>
</evidence>
<protein>
    <recommendedName>
        <fullName evidence="2">Solute-binding protein family 5 domain-containing protein</fullName>
    </recommendedName>
</protein>
<dbReference type="GO" id="GO:0015833">
    <property type="term" value="P:peptide transport"/>
    <property type="evidence" value="ECO:0007669"/>
    <property type="project" value="TreeGrafter"/>
</dbReference>
<dbReference type="GO" id="GO:1904680">
    <property type="term" value="F:peptide transmembrane transporter activity"/>
    <property type="evidence" value="ECO:0007669"/>
    <property type="project" value="TreeGrafter"/>
</dbReference>
<accession>A0A832MMP1</accession>
<gene>
    <name evidence="3" type="ORF">ENR23_06945</name>
</gene>
<keyword evidence="1" id="KW-0732">Signal</keyword>
<dbReference type="PANTHER" id="PTHR30290:SF83">
    <property type="entry name" value="ABC TRANSPORTER SUBSTRATE-BINDING PROTEIN"/>
    <property type="match status" value="1"/>
</dbReference>
<feature type="domain" description="Solute-binding protein family 5" evidence="2">
    <location>
        <begin position="87"/>
        <end position="403"/>
    </location>
</feature>
<name>A0A832MMP1_UNCEI</name>
<feature type="signal peptide" evidence="1">
    <location>
        <begin position="1"/>
        <end position="31"/>
    </location>
</feature>
<comment type="caution">
    <text evidence="3">The sequence shown here is derived from an EMBL/GenBank/DDBJ whole genome shotgun (WGS) entry which is preliminary data.</text>
</comment>
<dbReference type="AlphaFoldDB" id="A0A832MMP1"/>
<dbReference type="InterPro" id="IPR039424">
    <property type="entry name" value="SBP_5"/>
</dbReference>
<reference evidence="3" key="1">
    <citation type="journal article" date="2020" name="mSystems">
        <title>Genome- and Community-Level Interaction Insights into Carbon Utilization and Element Cycling Functions of Hydrothermarchaeota in Hydrothermal Sediment.</title>
        <authorList>
            <person name="Zhou Z."/>
            <person name="Liu Y."/>
            <person name="Xu W."/>
            <person name="Pan J."/>
            <person name="Luo Z.H."/>
            <person name="Li M."/>
        </authorList>
    </citation>
    <scope>NUCLEOTIDE SEQUENCE [LARGE SCALE GENOMIC DNA]</scope>
    <source>
        <strain evidence="3">SpSt-381</strain>
    </source>
</reference>
<feature type="chain" id="PRO_5032497477" description="Solute-binding protein family 5 domain-containing protein" evidence="1">
    <location>
        <begin position="32"/>
        <end position="529"/>
    </location>
</feature>
<dbReference type="PANTHER" id="PTHR30290">
    <property type="entry name" value="PERIPLASMIC BINDING COMPONENT OF ABC TRANSPORTER"/>
    <property type="match status" value="1"/>
</dbReference>
<evidence type="ECO:0000256" key="1">
    <source>
        <dbReference type="SAM" id="SignalP"/>
    </source>
</evidence>
<dbReference type="PROSITE" id="PS51257">
    <property type="entry name" value="PROKAR_LIPOPROTEIN"/>
    <property type="match status" value="1"/>
</dbReference>
<dbReference type="SUPFAM" id="SSF53850">
    <property type="entry name" value="Periplasmic binding protein-like II"/>
    <property type="match status" value="1"/>
</dbReference>
<evidence type="ECO:0000259" key="2">
    <source>
        <dbReference type="Pfam" id="PF00496"/>
    </source>
</evidence>
<dbReference type="InterPro" id="IPR000914">
    <property type="entry name" value="SBP_5_dom"/>
</dbReference>
<dbReference type="Gene3D" id="3.40.190.10">
    <property type="entry name" value="Periplasmic binding protein-like II"/>
    <property type="match status" value="1"/>
</dbReference>
<proteinExistence type="predicted"/>
<dbReference type="Pfam" id="PF00496">
    <property type="entry name" value="SBP_bac_5"/>
    <property type="match status" value="1"/>
</dbReference>
<sequence length="529" mass="56715">MNGDAGRRTRGSGRGAARAGMAAVLAAAALAAGCAGPPEPPARAVTWLAARPMPAFDPGAPPDPLRESLERLLTRGLVERDSSGAAVPGAAERWSVSEDGLTWTFTLRAGLSFTDGAPCSSAHFARAIASALARQDHGTAVWALGAVRGVEAIRPRRPLPALGLETPDARTLILRLAQAEPRLAERLALPGLAAAWRSLAPARGWEEAVGLGPYRVARAEEARLTLLRADGTPPGRVADTLRVRFAPGAARVRAAMRAGSVDVVWPLPPGLLEEPLPPGWAAWSGPSDPPRRLTLVMREDTPPTSRLAARRALAHGLNRPDLLRALGLHSTMEVRWLDGAPPFTFPSLDAREVHAWLERGRLGRSFHVAMAYDADGAGAEIARRMQGEWARFGLYVELMPLRGQALASELLSGWRSHLALVEATPLGRGEDGLSTVVHPLRGPAVGSFRTAWRTREFDAWLAPRGERPPFDAAAAQRRLEDELVVLPLARLDWRMAAREDAPRPALDPAFGPDFRVAPDGAGWSRIPGR</sequence>
<dbReference type="Gene3D" id="3.10.105.10">
    <property type="entry name" value="Dipeptide-binding Protein, Domain 3"/>
    <property type="match status" value="1"/>
</dbReference>